<dbReference type="Proteomes" id="UP001597231">
    <property type="component" value="Unassembled WGS sequence"/>
</dbReference>
<feature type="domain" description="Tail spike" evidence="1">
    <location>
        <begin position="85"/>
        <end position="324"/>
    </location>
</feature>
<sequence length="699" mass="77982">MIVTHIDGRSELLTDYKSLQRKRKVNGEYSLSFLLFKTDRNAHSYPLAVEESLIEYDGQEYRIKKMSEKTIGKTPVKQIQADHIFFDLVDCYQYETISGAKQLTVCLAFALEGTGYRFEVVDPFASVEFENFGNDNALSLIQTCLNRFGAEVEINGKYLRFYRRIGRKTDIQYRYKHNIKTIEKHVDSSNLSTYIKGFGKQNEDGSYVVTADYLSPLHTYYGIRHAKPVYDERYTTYSGLLERLQNDLQDTPEISITLEAVELKKAGINTEQLELGDDVFTIYEPLDIDINARIVEIIEFPEEPVSNQFTIANFRGSVVDSIADFQRTKDRIDGIFEGKEKLPFNVLDDAVQRATLALQSAQTELEFENGIIARDPSDANRLMIITSTGIGISTDGGKTFKEAITADGFVLSAGAIGQLSANNITIGNGTKFEPGYDPKEMNDMLTVWKYPGTTLIDGGSIFTNSIDVNSIKVGTLLGFKIQTKTGSDQITIENRSIDIIDADNIIRLSTKGALFDGPSIDFDLYERGNQASIGYQNSGLTMFSGGIIRIHAIDFLSLGSSNSTVDLDSNTRVRGDFNVIGAKNASVPTSIGMVNVSAYETAEYYFGDIGRGEVVNGECIIDIESLFAETVNTEIQYEVFLTPYGPGQIYVDPESMTADSFIVKGDDIPFAYEIKAKRRGYEDVRLEATYESEVESVAY</sequence>
<dbReference type="Pfam" id="PF18994">
    <property type="entry name" value="Prophage_tailD1"/>
    <property type="match status" value="1"/>
</dbReference>
<dbReference type="EMBL" id="JBHTLT010000012">
    <property type="protein sequence ID" value="MFD1203850.1"/>
    <property type="molecule type" value="Genomic_DNA"/>
</dbReference>
<keyword evidence="5" id="KW-1185">Reference proteome</keyword>
<dbReference type="NCBIfam" id="TIGR01665">
    <property type="entry name" value="put_anti_recept"/>
    <property type="match status" value="1"/>
</dbReference>
<organism evidence="3 5">
    <name type="scientific">Sporosarcina contaminans</name>
    <dbReference type="NCBI Taxonomy" id="633403"/>
    <lineage>
        <taxon>Bacteria</taxon>
        <taxon>Bacillati</taxon>
        <taxon>Bacillota</taxon>
        <taxon>Bacilli</taxon>
        <taxon>Bacillales</taxon>
        <taxon>Caryophanaceae</taxon>
        <taxon>Sporosarcina</taxon>
    </lineage>
</organism>
<dbReference type="Gene3D" id="3.55.50.40">
    <property type="match status" value="1"/>
</dbReference>
<dbReference type="InterPro" id="IPR010572">
    <property type="entry name" value="Tail_dom"/>
</dbReference>
<evidence type="ECO:0000313" key="3">
    <source>
        <dbReference type="EMBL" id="MFD1203749.1"/>
    </source>
</evidence>
<proteinExistence type="predicted"/>
<evidence type="ECO:0000313" key="4">
    <source>
        <dbReference type="EMBL" id="MFD1203850.1"/>
    </source>
</evidence>
<protein>
    <submittedName>
        <fullName evidence="3">Phage tail protein</fullName>
    </submittedName>
</protein>
<comment type="caution">
    <text evidence="3">The sequence shown here is derived from an EMBL/GenBank/DDBJ whole genome shotgun (WGS) entry which is preliminary data.</text>
</comment>
<evidence type="ECO:0000259" key="2">
    <source>
        <dbReference type="Pfam" id="PF18994"/>
    </source>
</evidence>
<name>A0ABW3TVM0_9BACL</name>
<dbReference type="Gene3D" id="6.20.110.10">
    <property type="match status" value="1"/>
</dbReference>
<feature type="domain" description="Prophage endopeptidase tail N-terminal" evidence="2">
    <location>
        <begin position="9"/>
        <end position="83"/>
    </location>
</feature>
<dbReference type="InterPro" id="IPR007119">
    <property type="entry name" value="Phage_tail_spike_N"/>
</dbReference>
<dbReference type="InterPro" id="IPR044051">
    <property type="entry name" value="Prophage_tail_N"/>
</dbReference>
<reference evidence="5" key="2">
    <citation type="journal article" date="2019" name="Int. J. Syst. Evol. Microbiol.">
        <title>The Global Catalogue of Microorganisms (GCM) 10K type strain sequencing project: providing services to taxonomists for standard genome sequencing and annotation.</title>
        <authorList>
            <consortium name="The Broad Institute Genomics Platform"/>
            <consortium name="The Broad Institute Genome Sequencing Center for Infectious Disease"/>
            <person name="Wu L."/>
            <person name="Ma J."/>
        </authorList>
    </citation>
    <scope>NUCLEOTIDE SEQUENCE [LARGE SCALE GENOMIC DNA]</scope>
    <source>
        <strain evidence="5">CCUG 53915</strain>
    </source>
</reference>
<dbReference type="RefSeq" id="WP_381479581.1">
    <property type="nucleotide sequence ID" value="NZ_JBHTLT010000007.1"/>
</dbReference>
<accession>A0ABW3TVM0</accession>
<reference evidence="3" key="3">
    <citation type="submission" date="2024-09" db="EMBL/GenBank/DDBJ databases">
        <authorList>
            <person name="Sun Q."/>
            <person name="Mori K."/>
        </authorList>
    </citation>
    <scope>NUCLEOTIDE SEQUENCE</scope>
    <source>
        <strain evidence="3">CCUG 53915</strain>
    </source>
</reference>
<reference evidence="3" key="1">
    <citation type="journal article" date="2014" name="Int. J. Syst. Evol. Microbiol.">
        <title>Complete genome of a new Firmicutes species belonging to the dominant human colonic microbiota ('Ruminococcus bicirculans') reveals two chromosomes and a selective capacity to utilize plant glucans.</title>
        <authorList>
            <consortium name="NISC Comparative Sequencing Program"/>
            <person name="Wegmann U."/>
            <person name="Louis P."/>
            <person name="Goesmann A."/>
            <person name="Henrissat B."/>
            <person name="Duncan S.H."/>
            <person name="Flint H.J."/>
        </authorList>
    </citation>
    <scope>NUCLEOTIDE SEQUENCE</scope>
    <source>
        <strain evidence="3">CCUG 53915</strain>
    </source>
</reference>
<dbReference type="EMBL" id="JBHTLT010000007">
    <property type="protein sequence ID" value="MFD1203749.1"/>
    <property type="molecule type" value="Genomic_DNA"/>
</dbReference>
<dbReference type="Pfam" id="PF06605">
    <property type="entry name" value="Prophage_tail"/>
    <property type="match status" value="1"/>
</dbReference>
<evidence type="ECO:0000259" key="1">
    <source>
        <dbReference type="Pfam" id="PF06605"/>
    </source>
</evidence>
<evidence type="ECO:0000313" key="5">
    <source>
        <dbReference type="Proteomes" id="UP001597231"/>
    </source>
</evidence>
<gene>
    <name evidence="3" type="ORF">ACFQ38_01205</name>
    <name evidence="4" type="ORF">ACFQ38_01730</name>
</gene>